<gene>
    <name evidence="2" type="ORF">GUJ93_ZPchr0001g32619</name>
</gene>
<organism evidence="2 3">
    <name type="scientific">Zizania palustris</name>
    <name type="common">Northern wild rice</name>
    <dbReference type="NCBI Taxonomy" id="103762"/>
    <lineage>
        <taxon>Eukaryota</taxon>
        <taxon>Viridiplantae</taxon>
        <taxon>Streptophyta</taxon>
        <taxon>Embryophyta</taxon>
        <taxon>Tracheophyta</taxon>
        <taxon>Spermatophyta</taxon>
        <taxon>Magnoliopsida</taxon>
        <taxon>Liliopsida</taxon>
        <taxon>Poales</taxon>
        <taxon>Poaceae</taxon>
        <taxon>BOP clade</taxon>
        <taxon>Oryzoideae</taxon>
        <taxon>Oryzeae</taxon>
        <taxon>Zizaniinae</taxon>
        <taxon>Zizania</taxon>
    </lineage>
</organism>
<dbReference type="InterPro" id="IPR056016">
    <property type="entry name" value="DUF7595"/>
</dbReference>
<dbReference type="OrthoDB" id="691811at2759"/>
<evidence type="ECO:0000259" key="1">
    <source>
        <dbReference type="Pfam" id="PF24523"/>
    </source>
</evidence>
<comment type="caution">
    <text evidence="2">The sequence shown here is derived from an EMBL/GenBank/DDBJ whole genome shotgun (WGS) entry which is preliminary data.</text>
</comment>
<dbReference type="AlphaFoldDB" id="A0A8J5SHE7"/>
<accession>A0A8J5SHE7</accession>
<reference evidence="2" key="2">
    <citation type="submission" date="2021-02" db="EMBL/GenBank/DDBJ databases">
        <authorList>
            <person name="Kimball J.A."/>
            <person name="Haas M.W."/>
            <person name="Macchietto M."/>
            <person name="Kono T."/>
            <person name="Duquette J."/>
            <person name="Shao M."/>
        </authorList>
    </citation>
    <scope>NUCLEOTIDE SEQUENCE</scope>
    <source>
        <tissue evidence="2">Fresh leaf tissue</tissue>
    </source>
</reference>
<sequence length="423" mass="47016">MVVLPDDLVLEIIVRSSSAATIVRCAAVSRSLRRRILHPAFVRRLRGVIPFDDGADGHHGFIPSLLLGLYHRTKDPCRLPAFVPAEAGASIATSLALASPETPIHGDNQYSACVFSSYLPVASRRSLLVLRRRCKISSYSRRQLNAHGECPGELTVCNPVSGERWVLPPHEVFDQTIVVLDVNHDRALGSHSFKLLAADLPEGSPRTLIVQVFSSDEREWSPPLTCPISRSCNFHGHPKPVVLRSAVHWLCFTFSACRILKWERRGDGAEPKASLMKLPPSCESGVQDMCLALSTPSAADGTTNHAASLSVLVHGCDHIAVWVRTSARRRSNFWEQRHVIREDCIARPMEFHDGWLRGAELGWFCEGSGALILVGDDDPLLLDLPSMAVNKIKTLSRYSYTQPEFLPYETDLISYMMFLMKTF</sequence>
<evidence type="ECO:0000313" key="2">
    <source>
        <dbReference type="EMBL" id="KAG8056049.1"/>
    </source>
</evidence>
<dbReference type="PANTHER" id="PTHR35828:SF12">
    <property type="entry name" value="OS01G0322500 PROTEIN"/>
    <property type="match status" value="1"/>
</dbReference>
<reference evidence="2" key="1">
    <citation type="journal article" date="2021" name="bioRxiv">
        <title>Whole Genome Assembly and Annotation of Northern Wild Rice, Zizania palustris L., Supports a Whole Genome Duplication in the Zizania Genus.</title>
        <authorList>
            <person name="Haas M."/>
            <person name="Kono T."/>
            <person name="Macchietto M."/>
            <person name="Millas R."/>
            <person name="McGilp L."/>
            <person name="Shao M."/>
            <person name="Duquette J."/>
            <person name="Hirsch C.N."/>
            <person name="Kimball J."/>
        </authorList>
    </citation>
    <scope>NUCLEOTIDE SEQUENCE</scope>
    <source>
        <tissue evidence="2">Fresh leaf tissue</tissue>
    </source>
</reference>
<name>A0A8J5SHE7_ZIZPA</name>
<dbReference type="PANTHER" id="PTHR35828">
    <property type="entry name" value="OS08G0203800 PROTEIN-RELATED"/>
    <property type="match status" value="1"/>
</dbReference>
<protein>
    <recommendedName>
        <fullName evidence="1">DUF7595 domain-containing protein</fullName>
    </recommendedName>
</protein>
<proteinExistence type="predicted"/>
<feature type="domain" description="DUF7595" evidence="1">
    <location>
        <begin position="106"/>
        <end position="376"/>
    </location>
</feature>
<dbReference type="Pfam" id="PF24523">
    <property type="entry name" value="DUF7595"/>
    <property type="match status" value="1"/>
</dbReference>
<dbReference type="EMBL" id="JAAALK010000288">
    <property type="protein sequence ID" value="KAG8056049.1"/>
    <property type="molecule type" value="Genomic_DNA"/>
</dbReference>
<dbReference type="Proteomes" id="UP000729402">
    <property type="component" value="Unassembled WGS sequence"/>
</dbReference>
<evidence type="ECO:0000313" key="3">
    <source>
        <dbReference type="Proteomes" id="UP000729402"/>
    </source>
</evidence>
<keyword evidence="3" id="KW-1185">Reference proteome</keyword>